<protein>
    <submittedName>
        <fullName evidence="1">5867_t:CDS:1</fullName>
    </submittedName>
</protein>
<gene>
    <name evidence="1" type="ORF">ACOLOM_LOCUS9688</name>
</gene>
<keyword evidence="2" id="KW-1185">Reference proteome</keyword>
<accession>A0ACA9P3V2</accession>
<comment type="caution">
    <text evidence="1">The sequence shown here is derived from an EMBL/GenBank/DDBJ whole genome shotgun (WGS) entry which is preliminary data.</text>
</comment>
<organism evidence="1 2">
    <name type="scientific">Acaulospora colombiana</name>
    <dbReference type="NCBI Taxonomy" id="27376"/>
    <lineage>
        <taxon>Eukaryota</taxon>
        <taxon>Fungi</taxon>
        <taxon>Fungi incertae sedis</taxon>
        <taxon>Mucoromycota</taxon>
        <taxon>Glomeromycotina</taxon>
        <taxon>Glomeromycetes</taxon>
        <taxon>Diversisporales</taxon>
        <taxon>Acaulosporaceae</taxon>
        <taxon>Acaulospora</taxon>
    </lineage>
</organism>
<evidence type="ECO:0000313" key="2">
    <source>
        <dbReference type="Proteomes" id="UP000789525"/>
    </source>
</evidence>
<name>A0ACA9P3V2_9GLOM</name>
<evidence type="ECO:0000313" key="1">
    <source>
        <dbReference type="EMBL" id="CAG8687853.1"/>
    </source>
</evidence>
<proteinExistence type="predicted"/>
<feature type="non-terminal residue" evidence="1">
    <location>
        <position position="1"/>
    </location>
</feature>
<sequence>QQGLGKLEKQLNVQDGGERAAIEHLAARSRLPELLREGQSDILLQIVPNFIGFVDDIGVVFWLLGKTSNDGTSFIPASLFTEPARRFLLKEHGHDEEDSGNVLQGEGDTPDLGRWVGISNVEEQAVVDPEGNSDTDDDE</sequence>
<dbReference type="EMBL" id="CAJVPT010028783">
    <property type="protein sequence ID" value="CAG8687853.1"/>
    <property type="molecule type" value="Genomic_DNA"/>
</dbReference>
<dbReference type="Proteomes" id="UP000789525">
    <property type="component" value="Unassembled WGS sequence"/>
</dbReference>
<reference evidence="1" key="1">
    <citation type="submission" date="2021-06" db="EMBL/GenBank/DDBJ databases">
        <authorList>
            <person name="Kallberg Y."/>
            <person name="Tangrot J."/>
            <person name="Rosling A."/>
        </authorList>
    </citation>
    <scope>NUCLEOTIDE SEQUENCE</scope>
    <source>
        <strain evidence="1">CL356</strain>
    </source>
</reference>